<accession>A0A329TKJ0</accession>
<dbReference type="PANTHER" id="PTHR24221">
    <property type="entry name" value="ATP-BINDING CASSETTE SUB-FAMILY B"/>
    <property type="match status" value="1"/>
</dbReference>
<feature type="transmembrane region" description="Helical" evidence="7">
    <location>
        <begin position="243"/>
        <end position="261"/>
    </location>
</feature>
<dbReference type="AlphaFoldDB" id="A0A329TKJ0"/>
<dbReference type="PROSITE" id="PS50893">
    <property type="entry name" value="ABC_TRANSPORTER_2"/>
    <property type="match status" value="1"/>
</dbReference>
<feature type="domain" description="ABC transmembrane type-1" evidence="9">
    <location>
        <begin position="18"/>
        <end position="296"/>
    </location>
</feature>
<dbReference type="RefSeq" id="WP_112115644.1">
    <property type="nucleotide sequence ID" value="NZ_PRKZ01000005.1"/>
</dbReference>
<reference evidence="10 11" key="1">
    <citation type="submission" date="2018-02" db="EMBL/GenBank/DDBJ databases">
        <title>Complete genome sequencing of Faecalibacterium prausnitzii strains isolated from the human gut.</title>
        <authorList>
            <person name="Fitzgerald B.C."/>
            <person name="Shkoporov A.N."/>
            <person name="Ross P.R."/>
            <person name="Hill C."/>
        </authorList>
    </citation>
    <scope>NUCLEOTIDE SEQUENCE [LARGE SCALE GENOMIC DNA]</scope>
    <source>
        <strain evidence="10 11">APC942/8-14-2</strain>
    </source>
</reference>
<proteinExistence type="predicted"/>
<dbReference type="GO" id="GO:0034040">
    <property type="term" value="F:ATPase-coupled lipid transmembrane transporter activity"/>
    <property type="evidence" value="ECO:0007669"/>
    <property type="project" value="TreeGrafter"/>
</dbReference>
<keyword evidence="5 7" id="KW-1133">Transmembrane helix</keyword>
<evidence type="ECO:0000256" key="1">
    <source>
        <dbReference type="ARBA" id="ARBA00004651"/>
    </source>
</evidence>
<evidence type="ECO:0000256" key="2">
    <source>
        <dbReference type="ARBA" id="ARBA00022692"/>
    </source>
</evidence>
<dbReference type="GO" id="GO:0005524">
    <property type="term" value="F:ATP binding"/>
    <property type="evidence" value="ECO:0007669"/>
    <property type="project" value="UniProtKB-KW"/>
</dbReference>
<dbReference type="Gene3D" id="3.40.50.300">
    <property type="entry name" value="P-loop containing nucleotide triphosphate hydrolases"/>
    <property type="match status" value="1"/>
</dbReference>
<feature type="transmembrane region" description="Helical" evidence="7">
    <location>
        <begin position="152"/>
        <end position="169"/>
    </location>
</feature>
<evidence type="ECO:0000256" key="5">
    <source>
        <dbReference type="ARBA" id="ARBA00022989"/>
    </source>
</evidence>
<feature type="transmembrane region" description="Helical" evidence="7">
    <location>
        <begin position="50"/>
        <end position="67"/>
    </location>
</feature>
<dbReference type="InterPro" id="IPR027417">
    <property type="entry name" value="P-loop_NTPase"/>
</dbReference>
<evidence type="ECO:0000313" key="11">
    <source>
        <dbReference type="Proteomes" id="UP000251634"/>
    </source>
</evidence>
<evidence type="ECO:0000256" key="3">
    <source>
        <dbReference type="ARBA" id="ARBA00022741"/>
    </source>
</evidence>
<comment type="subcellular location">
    <subcellularLocation>
        <location evidence="1">Cell membrane</location>
        <topology evidence="1">Multi-pass membrane protein</topology>
    </subcellularLocation>
</comment>
<dbReference type="InterPro" id="IPR003593">
    <property type="entry name" value="AAA+_ATPase"/>
</dbReference>
<dbReference type="PROSITE" id="PS00211">
    <property type="entry name" value="ABC_TRANSPORTER_1"/>
    <property type="match status" value="1"/>
</dbReference>
<dbReference type="Pfam" id="PF00664">
    <property type="entry name" value="ABC_membrane"/>
    <property type="match status" value="1"/>
</dbReference>
<dbReference type="GO" id="GO:0005886">
    <property type="term" value="C:plasma membrane"/>
    <property type="evidence" value="ECO:0007669"/>
    <property type="project" value="UniProtKB-SubCell"/>
</dbReference>
<dbReference type="GO" id="GO:0140359">
    <property type="term" value="F:ABC-type transporter activity"/>
    <property type="evidence" value="ECO:0007669"/>
    <property type="project" value="InterPro"/>
</dbReference>
<dbReference type="GO" id="GO:0016887">
    <property type="term" value="F:ATP hydrolysis activity"/>
    <property type="evidence" value="ECO:0007669"/>
    <property type="project" value="InterPro"/>
</dbReference>
<evidence type="ECO:0000259" key="9">
    <source>
        <dbReference type="PROSITE" id="PS50929"/>
    </source>
</evidence>
<comment type="caution">
    <text evidence="10">The sequence shown here is derived from an EMBL/GenBank/DDBJ whole genome shotgun (WGS) entry which is preliminary data.</text>
</comment>
<feature type="transmembrane region" description="Helical" evidence="7">
    <location>
        <begin position="125"/>
        <end position="146"/>
    </location>
</feature>
<keyword evidence="4 10" id="KW-0067">ATP-binding</keyword>
<organism evidence="10 11">
    <name type="scientific">Faecalibacterium prausnitzii</name>
    <dbReference type="NCBI Taxonomy" id="853"/>
    <lineage>
        <taxon>Bacteria</taxon>
        <taxon>Bacillati</taxon>
        <taxon>Bacillota</taxon>
        <taxon>Clostridia</taxon>
        <taxon>Eubacteriales</taxon>
        <taxon>Oscillospiraceae</taxon>
        <taxon>Faecalibacterium</taxon>
    </lineage>
</organism>
<evidence type="ECO:0000259" key="8">
    <source>
        <dbReference type="PROSITE" id="PS50893"/>
    </source>
</evidence>
<dbReference type="InterPro" id="IPR003439">
    <property type="entry name" value="ABC_transporter-like_ATP-bd"/>
</dbReference>
<dbReference type="InterPro" id="IPR036640">
    <property type="entry name" value="ABC1_TM_sf"/>
</dbReference>
<keyword evidence="2 7" id="KW-0812">Transmembrane</keyword>
<dbReference type="SUPFAM" id="SSF90123">
    <property type="entry name" value="ABC transporter transmembrane region"/>
    <property type="match status" value="1"/>
</dbReference>
<evidence type="ECO:0000256" key="6">
    <source>
        <dbReference type="ARBA" id="ARBA00023136"/>
    </source>
</evidence>
<gene>
    <name evidence="10" type="ORF">C4N25_08045</name>
</gene>
<protein>
    <submittedName>
        <fullName evidence="10">ABC transporter ATP-binding protein</fullName>
    </submittedName>
</protein>
<dbReference type="InterPro" id="IPR039421">
    <property type="entry name" value="Type_1_exporter"/>
</dbReference>
<dbReference type="CDD" id="cd03228">
    <property type="entry name" value="ABCC_MRP_Like"/>
    <property type="match status" value="1"/>
</dbReference>
<dbReference type="Pfam" id="PF00005">
    <property type="entry name" value="ABC_tran"/>
    <property type="match status" value="1"/>
</dbReference>
<evidence type="ECO:0000313" key="10">
    <source>
        <dbReference type="EMBL" id="RAW49448.1"/>
    </source>
</evidence>
<evidence type="ECO:0000256" key="7">
    <source>
        <dbReference type="SAM" id="Phobius"/>
    </source>
</evidence>
<dbReference type="EMBL" id="PRKZ01000005">
    <property type="protein sequence ID" value="RAW49448.1"/>
    <property type="molecule type" value="Genomic_DNA"/>
</dbReference>
<sequence>MKHRTVNDYFKQQWPRLILFAAFTLGVSFFAPLKNFQLKWLIDSKSKQEALGYMGLVFAITFASWFFERLSRRSFTKIACGAVEQVRQRILEQVLYRTVAQYNAEGDAAYLSLLTTDLRTLYDDYYMSLFSIVFWGGIMLCALAMYLYISPVMLLAILLVTIPPLVLPRRMNERLKATRDAFSLQMADYTQQLKELLGGFEIIRSFLREDAYAALHQKAARKARESELDYQQSLNAMVTNTSLISNLIFPVVMLVGLFLAFDGRLTMGTVSTAASMANFVITPCHQIAQCWAKVKSSQGIRQRLEAAMAEPQAAEQGEPIGHIDSIQCETVRFAYPNTAEPVLKDASLTVDAAQKVALVGESGCGKSTLAKLLFQYYPDYSGDILFNGRQVRTLDRTALYRRVGYIAQTAYLFHDTIRNNICLHEDFPDEQLAHAIAAAGLTDWVASLPDGLDTVISENGKNLSGGQRQRIGIARLALRSYDLIIADEITASLDPDTSQQIMENLIAMPCMVVAITHDVAGSFMHQFDKVYRVEHGVVRVA</sequence>
<dbReference type="Proteomes" id="UP000251634">
    <property type="component" value="Unassembled WGS sequence"/>
</dbReference>
<dbReference type="InterPro" id="IPR017871">
    <property type="entry name" value="ABC_transporter-like_CS"/>
</dbReference>
<evidence type="ECO:0000256" key="4">
    <source>
        <dbReference type="ARBA" id="ARBA00022840"/>
    </source>
</evidence>
<keyword evidence="3" id="KW-0547">Nucleotide-binding</keyword>
<dbReference type="PANTHER" id="PTHR24221:SF654">
    <property type="entry name" value="ATP-BINDING CASSETTE SUB-FAMILY B MEMBER 6"/>
    <property type="match status" value="1"/>
</dbReference>
<dbReference type="Gene3D" id="1.20.1560.10">
    <property type="entry name" value="ABC transporter type 1, transmembrane domain"/>
    <property type="match status" value="1"/>
</dbReference>
<name>A0A329TKJ0_9FIRM</name>
<dbReference type="SUPFAM" id="SSF52540">
    <property type="entry name" value="P-loop containing nucleoside triphosphate hydrolases"/>
    <property type="match status" value="1"/>
</dbReference>
<dbReference type="InterPro" id="IPR011527">
    <property type="entry name" value="ABC1_TM_dom"/>
</dbReference>
<keyword evidence="6 7" id="KW-0472">Membrane</keyword>
<dbReference type="SMART" id="SM00382">
    <property type="entry name" value="AAA"/>
    <property type="match status" value="1"/>
</dbReference>
<dbReference type="PROSITE" id="PS50929">
    <property type="entry name" value="ABC_TM1F"/>
    <property type="match status" value="1"/>
</dbReference>
<feature type="domain" description="ABC transporter" evidence="8">
    <location>
        <begin position="326"/>
        <end position="540"/>
    </location>
</feature>